<dbReference type="InterPro" id="IPR035965">
    <property type="entry name" value="PAS-like_dom_sf"/>
</dbReference>
<evidence type="ECO:0000256" key="1">
    <source>
        <dbReference type="ARBA" id="ARBA00000085"/>
    </source>
</evidence>
<evidence type="ECO:0000256" key="13">
    <source>
        <dbReference type="SAM" id="Phobius"/>
    </source>
</evidence>
<dbReference type="CDD" id="cd00082">
    <property type="entry name" value="HisKA"/>
    <property type="match status" value="1"/>
</dbReference>
<dbReference type="PROSITE" id="PS50112">
    <property type="entry name" value="PAS"/>
    <property type="match status" value="3"/>
</dbReference>
<reference evidence="17 18" key="1">
    <citation type="submission" date="2017-01" db="EMBL/GenBank/DDBJ databases">
        <authorList>
            <person name="Mah S.A."/>
            <person name="Swanson W.J."/>
            <person name="Moy G.W."/>
            <person name="Vacquier V.D."/>
        </authorList>
    </citation>
    <scope>NUCLEOTIDE SEQUENCE [LARGE SCALE GENOMIC DNA]</scope>
    <source>
        <strain evidence="17 18">DSM 11589</strain>
    </source>
</reference>
<dbReference type="PROSITE" id="PS50109">
    <property type="entry name" value="HIS_KIN"/>
    <property type="match status" value="1"/>
</dbReference>
<dbReference type="InterPro" id="IPR000700">
    <property type="entry name" value="PAS-assoc_C"/>
</dbReference>
<dbReference type="Gene3D" id="3.30.565.10">
    <property type="entry name" value="Histidine kinase-like ATPase, C-terminal domain"/>
    <property type="match status" value="1"/>
</dbReference>
<evidence type="ECO:0000259" key="15">
    <source>
        <dbReference type="PROSITE" id="PS50112"/>
    </source>
</evidence>
<keyword evidence="13" id="KW-0812">Transmembrane</keyword>
<dbReference type="PANTHER" id="PTHR43047">
    <property type="entry name" value="TWO-COMPONENT HISTIDINE PROTEIN KINASE"/>
    <property type="match status" value="1"/>
</dbReference>
<dbReference type="SUPFAM" id="SSF55874">
    <property type="entry name" value="ATPase domain of HSP90 chaperone/DNA topoisomerase II/histidine kinase"/>
    <property type="match status" value="1"/>
</dbReference>
<dbReference type="InterPro" id="IPR000014">
    <property type="entry name" value="PAS"/>
</dbReference>
<dbReference type="Gene3D" id="1.10.287.130">
    <property type="match status" value="1"/>
</dbReference>
<dbReference type="SUPFAM" id="SSF55785">
    <property type="entry name" value="PYP-like sensor domain (PAS domain)"/>
    <property type="match status" value="4"/>
</dbReference>
<evidence type="ECO:0000256" key="12">
    <source>
        <dbReference type="SAM" id="MobiDB-lite"/>
    </source>
</evidence>
<evidence type="ECO:0000256" key="10">
    <source>
        <dbReference type="ARBA" id="ARBA00023136"/>
    </source>
</evidence>
<keyword evidence="4" id="KW-0597">Phosphoprotein</keyword>
<dbReference type="InterPro" id="IPR013767">
    <property type="entry name" value="PAS_fold"/>
</dbReference>
<accession>A0A1N7IK16</accession>
<keyword evidence="13" id="KW-1133">Transmembrane helix</keyword>
<evidence type="ECO:0000256" key="3">
    <source>
        <dbReference type="ARBA" id="ARBA00012438"/>
    </source>
</evidence>
<keyword evidence="11" id="KW-0175">Coiled coil</keyword>
<dbReference type="PROSITE" id="PS50113">
    <property type="entry name" value="PAC"/>
    <property type="match status" value="2"/>
</dbReference>
<name>A0A1N7IK16_9PROT</name>
<keyword evidence="18" id="KW-1185">Reference proteome</keyword>
<feature type="domain" description="PAS" evidence="15">
    <location>
        <begin position="573"/>
        <end position="630"/>
    </location>
</feature>
<dbReference type="GO" id="GO:0006355">
    <property type="term" value="P:regulation of DNA-templated transcription"/>
    <property type="evidence" value="ECO:0007669"/>
    <property type="project" value="InterPro"/>
</dbReference>
<dbReference type="GO" id="GO:0005886">
    <property type="term" value="C:plasma membrane"/>
    <property type="evidence" value="ECO:0007669"/>
    <property type="project" value="TreeGrafter"/>
</dbReference>
<dbReference type="Proteomes" id="UP000185678">
    <property type="component" value="Unassembled WGS sequence"/>
</dbReference>
<dbReference type="FunFam" id="1.10.287.130:FF:000038">
    <property type="entry name" value="Sensory transduction histidine kinase"/>
    <property type="match status" value="1"/>
</dbReference>
<proteinExistence type="predicted"/>
<dbReference type="STRING" id="80876.SAMN05421779_101244"/>
<dbReference type="InterPro" id="IPR036890">
    <property type="entry name" value="HATPase_C_sf"/>
</dbReference>
<dbReference type="Pfam" id="PF00989">
    <property type="entry name" value="PAS"/>
    <property type="match status" value="1"/>
</dbReference>
<keyword evidence="9" id="KW-0902">Two-component regulatory system</keyword>
<feature type="domain" description="PAC" evidence="16">
    <location>
        <begin position="483"/>
        <end position="533"/>
    </location>
</feature>
<dbReference type="EMBL" id="FTOA01000001">
    <property type="protein sequence ID" value="SIS37402.1"/>
    <property type="molecule type" value="Genomic_DNA"/>
</dbReference>
<dbReference type="SMART" id="SM00387">
    <property type="entry name" value="HATPase_c"/>
    <property type="match status" value="1"/>
</dbReference>
<gene>
    <name evidence="17" type="ORF">SAMN05421779_101244</name>
</gene>
<dbReference type="Pfam" id="PF02518">
    <property type="entry name" value="HATPase_c"/>
    <property type="match status" value="1"/>
</dbReference>
<evidence type="ECO:0000256" key="9">
    <source>
        <dbReference type="ARBA" id="ARBA00023012"/>
    </source>
</evidence>
<dbReference type="PRINTS" id="PR00344">
    <property type="entry name" value="BCTRLSENSOR"/>
</dbReference>
<dbReference type="InterPro" id="IPR003594">
    <property type="entry name" value="HATPase_dom"/>
</dbReference>
<feature type="transmembrane region" description="Helical" evidence="13">
    <location>
        <begin position="20"/>
        <end position="51"/>
    </location>
</feature>
<keyword evidence="5" id="KW-0808">Transferase</keyword>
<evidence type="ECO:0000256" key="5">
    <source>
        <dbReference type="ARBA" id="ARBA00022679"/>
    </source>
</evidence>
<dbReference type="Pfam" id="PF00512">
    <property type="entry name" value="HisKA"/>
    <property type="match status" value="1"/>
</dbReference>
<evidence type="ECO:0000313" key="18">
    <source>
        <dbReference type="Proteomes" id="UP000185678"/>
    </source>
</evidence>
<dbReference type="SUPFAM" id="SSF47384">
    <property type="entry name" value="Homodimeric domain of signal transducing histidine kinase"/>
    <property type="match status" value="1"/>
</dbReference>
<comment type="subcellular location">
    <subcellularLocation>
        <location evidence="2">Membrane</location>
    </subcellularLocation>
</comment>
<evidence type="ECO:0000313" key="17">
    <source>
        <dbReference type="EMBL" id="SIS37402.1"/>
    </source>
</evidence>
<dbReference type="GO" id="GO:0005524">
    <property type="term" value="F:ATP binding"/>
    <property type="evidence" value="ECO:0007669"/>
    <property type="project" value="UniProtKB-KW"/>
</dbReference>
<evidence type="ECO:0000256" key="2">
    <source>
        <dbReference type="ARBA" id="ARBA00004370"/>
    </source>
</evidence>
<keyword evidence="8" id="KW-0067">ATP-binding</keyword>
<sequence>MALPSVVALLQAHEGFTPSLYLAASLSCALAAVVCWHGYGAVGALTGIILLNGVVLPLSLPSALLLTLTMMALALSAGRILSLWLFYRIPAALLLQRVALGLVGLAFVLTTAQWIFLGPAQGMSFLATCGQTIATLSILTPLMLAICNQRLGAFGPLANELPAPYPPLRLLRSQVQDLLDSAPVPAALFYASGDIIAANEAYLLLIGSPKASNIRVESLFEDPVSYRDMLDRTLRLGRIEGYEHRLYRLDGGDRWVQEWWRTVDLGGQQALMAWSYDVSSRKADETQLKTSERRLRSILDDSPAAVVISRPGGSIVYANPKAAALVSLPRALLIGSDGRSFYADPAELHRLARVIHSGGTVVNDEVDLRSALGVLRTCLISIMPVDFDGAPARLTWLFDITARKAAERGLRTSQQRLHAILEASPLGMAAITGEGDVRYANPALLAMIGVDPHQQVPRLHRLLRNRTQGRWLLRTLHQGETLRGVEAEICRSDGSSLWCLLNFEHGSFGHEPVTYVWAADISERKQAERALAAHRDELAQAVQASTRELALLNQQLSRELDDRKRAEETIRRSETYLRTMLDTVADGIVTLDEHGLIENFNPAAEQIFGYRQQEVQGKNAAVLIPPSERSQPDNPLRTLPAGTSAQRREGLGLRRDGCVFPLSLAVSAAPLGERTIYTGVLRDITEQKQTEASLLAAKEEAELANRSKSEFLANMSHELRTPLNAILGFSEIMKSELLGPLGNDRYLEYVGDIMHSGRHLLDVINDILDIARVEARQMTLHEEETDIAAAIASSLKLIQPRAYQAQQRLICDIPQPLPLIWADSRRVKQMTLNLLSNASKFTPDGGTITISAEITDYSLRIQVRDTGIGMTREQCKAVLQPFVQVDSGLGRRFDGTGLGLPLVAAMVEMHQGQFHLTSVPGQGTTASLDFPLSRIIEASASPKAVSNTRGPGS</sequence>
<dbReference type="AlphaFoldDB" id="A0A1N7IK16"/>
<evidence type="ECO:0000256" key="11">
    <source>
        <dbReference type="SAM" id="Coils"/>
    </source>
</evidence>
<dbReference type="GO" id="GO:0000155">
    <property type="term" value="F:phosphorelay sensor kinase activity"/>
    <property type="evidence" value="ECO:0007669"/>
    <property type="project" value="InterPro"/>
</dbReference>
<feature type="domain" description="PAS" evidence="15">
    <location>
        <begin position="291"/>
        <end position="335"/>
    </location>
</feature>
<dbReference type="Gene3D" id="3.30.450.20">
    <property type="entry name" value="PAS domain"/>
    <property type="match status" value="4"/>
</dbReference>
<dbReference type="InterPro" id="IPR005467">
    <property type="entry name" value="His_kinase_dom"/>
</dbReference>
<dbReference type="InterPro" id="IPR003661">
    <property type="entry name" value="HisK_dim/P_dom"/>
</dbReference>
<dbReference type="EC" id="2.7.13.3" evidence="3"/>
<dbReference type="InterPro" id="IPR004358">
    <property type="entry name" value="Sig_transdc_His_kin-like_C"/>
</dbReference>
<keyword evidence="10 13" id="KW-0472">Membrane</keyword>
<dbReference type="SMART" id="SM00388">
    <property type="entry name" value="HisKA"/>
    <property type="match status" value="1"/>
</dbReference>
<dbReference type="SMART" id="SM00091">
    <property type="entry name" value="PAS"/>
    <property type="match status" value="4"/>
</dbReference>
<evidence type="ECO:0000256" key="4">
    <source>
        <dbReference type="ARBA" id="ARBA00022553"/>
    </source>
</evidence>
<evidence type="ECO:0000256" key="8">
    <source>
        <dbReference type="ARBA" id="ARBA00022840"/>
    </source>
</evidence>
<organism evidence="17 18">
    <name type="scientific">Insolitispirillum peregrinum</name>
    <dbReference type="NCBI Taxonomy" id="80876"/>
    <lineage>
        <taxon>Bacteria</taxon>
        <taxon>Pseudomonadati</taxon>
        <taxon>Pseudomonadota</taxon>
        <taxon>Alphaproteobacteria</taxon>
        <taxon>Rhodospirillales</taxon>
        <taxon>Novispirillaceae</taxon>
        <taxon>Insolitispirillum</taxon>
    </lineage>
</organism>
<dbReference type="CDD" id="cd00130">
    <property type="entry name" value="PAS"/>
    <property type="match status" value="2"/>
</dbReference>
<keyword evidence="6" id="KW-0547">Nucleotide-binding</keyword>
<feature type="domain" description="Histidine kinase" evidence="14">
    <location>
        <begin position="714"/>
        <end position="934"/>
    </location>
</feature>
<feature type="domain" description="PAC" evidence="16">
    <location>
        <begin position="646"/>
        <end position="696"/>
    </location>
</feature>
<feature type="transmembrane region" description="Helical" evidence="13">
    <location>
        <begin position="98"/>
        <end position="117"/>
    </location>
</feature>
<evidence type="ECO:0000256" key="7">
    <source>
        <dbReference type="ARBA" id="ARBA00022777"/>
    </source>
</evidence>
<comment type="catalytic activity">
    <reaction evidence="1">
        <text>ATP + protein L-histidine = ADP + protein N-phospho-L-histidine.</text>
        <dbReference type="EC" id="2.7.13.3"/>
    </reaction>
</comment>
<feature type="region of interest" description="Disordered" evidence="12">
    <location>
        <begin position="625"/>
        <end position="647"/>
    </location>
</feature>
<evidence type="ECO:0000256" key="6">
    <source>
        <dbReference type="ARBA" id="ARBA00022741"/>
    </source>
</evidence>
<dbReference type="Pfam" id="PF13188">
    <property type="entry name" value="PAS_8"/>
    <property type="match status" value="3"/>
</dbReference>
<feature type="coiled-coil region" evidence="11">
    <location>
        <begin position="524"/>
        <end position="569"/>
    </location>
</feature>
<feature type="domain" description="PAS" evidence="15">
    <location>
        <begin position="413"/>
        <end position="458"/>
    </location>
</feature>
<dbReference type="NCBIfam" id="TIGR00229">
    <property type="entry name" value="sensory_box"/>
    <property type="match status" value="3"/>
</dbReference>
<keyword evidence="7" id="KW-0418">Kinase</keyword>
<evidence type="ECO:0000259" key="14">
    <source>
        <dbReference type="PROSITE" id="PS50109"/>
    </source>
</evidence>
<dbReference type="GO" id="GO:0009927">
    <property type="term" value="F:histidine phosphotransfer kinase activity"/>
    <property type="evidence" value="ECO:0007669"/>
    <property type="project" value="TreeGrafter"/>
</dbReference>
<feature type="transmembrane region" description="Helical" evidence="13">
    <location>
        <begin position="63"/>
        <end position="86"/>
    </location>
</feature>
<dbReference type="PANTHER" id="PTHR43047:SF72">
    <property type="entry name" value="OSMOSENSING HISTIDINE PROTEIN KINASE SLN1"/>
    <property type="match status" value="1"/>
</dbReference>
<dbReference type="InterPro" id="IPR036097">
    <property type="entry name" value="HisK_dim/P_sf"/>
</dbReference>
<protein>
    <recommendedName>
        <fullName evidence="3">histidine kinase</fullName>
        <ecNumber evidence="3">2.7.13.3</ecNumber>
    </recommendedName>
</protein>
<evidence type="ECO:0000259" key="16">
    <source>
        <dbReference type="PROSITE" id="PS50113"/>
    </source>
</evidence>